<dbReference type="Gene3D" id="2.120.10.30">
    <property type="entry name" value="TolB, C-terminal domain"/>
    <property type="match status" value="1"/>
</dbReference>
<dbReference type="InterPro" id="IPR011042">
    <property type="entry name" value="6-blade_b-propeller_TolB-like"/>
</dbReference>
<dbReference type="SUPFAM" id="SSF63829">
    <property type="entry name" value="Calcium-dependent phosphotriesterase"/>
    <property type="match status" value="1"/>
</dbReference>
<evidence type="ECO:0008006" key="3">
    <source>
        <dbReference type="Google" id="ProtNLM"/>
    </source>
</evidence>
<feature type="non-terminal residue" evidence="1">
    <location>
        <position position="1"/>
    </location>
</feature>
<sequence length="110" mass="12165">YRCRKFWLEGPKKGQTESFIDRLPGFPDNIRSDGEGVFWIGLPTRWSLLGRMMIRFTYLRHVGILLSSLMPGGIDAALVKEGSVLGVDEKGKAVALYSHQGLTGITGGLR</sequence>
<proteinExistence type="predicted"/>
<accession>A0AA38BXU7</accession>
<dbReference type="AlphaFoldDB" id="A0AA38BXU7"/>
<feature type="non-terminal residue" evidence="1">
    <location>
        <position position="110"/>
    </location>
</feature>
<dbReference type="GO" id="GO:0012505">
    <property type="term" value="C:endomembrane system"/>
    <property type="evidence" value="ECO:0007669"/>
    <property type="project" value="TreeGrafter"/>
</dbReference>
<dbReference type="PANTHER" id="PTHR10426:SF88">
    <property type="entry name" value="ADIPOCYTE PLASMA MEMBRANE-ASSOCIATED PROTEIN HEMOMUCIN-RELATED"/>
    <property type="match status" value="1"/>
</dbReference>
<dbReference type="PANTHER" id="PTHR10426">
    <property type="entry name" value="STRICTOSIDINE SYNTHASE-RELATED"/>
    <property type="match status" value="1"/>
</dbReference>
<evidence type="ECO:0000313" key="1">
    <source>
        <dbReference type="EMBL" id="KAH9289363.1"/>
    </source>
</evidence>
<keyword evidence="2" id="KW-1185">Reference proteome</keyword>
<gene>
    <name evidence="1" type="ORF">KI387_033480</name>
</gene>
<dbReference type="GO" id="GO:0016787">
    <property type="term" value="F:hydrolase activity"/>
    <property type="evidence" value="ECO:0007669"/>
    <property type="project" value="TreeGrafter"/>
</dbReference>
<name>A0AA38BXU7_TAXCH</name>
<protein>
    <recommendedName>
        <fullName evidence="3">Strictosidine synthase conserved region domain-containing protein</fullName>
    </recommendedName>
</protein>
<evidence type="ECO:0000313" key="2">
    <source>
        <dbReference type="Proteomes" id="UP000824469"/>
    </source>
</evidence>
<organism evidence="1 2">
    <name type="scientific">Taxus chinensis</name>
    <name type="common">Chinese yew</name>
    <name type="synonym">Taxus wallichiana var. chinensis</name>
    <dbReference type="NCBI Taxonomy" id="29808"/>
    <lineage>
        <taxon>Eukaryota</taxon>
        <taxon>Viridiplantae</taxon>
        <taxon>Streptophyta</taxon>
        <taxon>Embryophyta</taxon>
        <taxon>Tracheophyta</taxon>
        <taxon>Spermatophyta</taxon>
        <taxon>Pinopsida</taxon>
        <taxon>Pinidae</taxon>
        <taxon>Conifers II</taxon>
        <taxon>Cupressales</taxon>
        <taxon>Taxaceae</taxon>
        <taxon>Taxus</taxon>
    </lineage>
</organism>
<reference evidence="1 2" key="1">
    <citation type="journal article" date="2021" name="Nat. Plants">
        <title>The Taxus genome provides insights into paclitaxel biosynthesis.</title>
        <authorList>
            <person name="Xiong X."/>
            <person name="Gou J."/>
            <person name="Liao Q."/>
            <person name="Li Y."/>
            <person name="Zhou Q."/>
            <person name="Bi G."/>
            <person name="Li C."/>
            <person name="Du R."/>
            <person name="Wang X."/>
            <person name="Sun T."/>
            <person name="Guo L."/>
            <person name="Liang H."/>
            <person name="Lu P."/>
            <person name="Wu Y."/>
            <person name="Zhang Z."/>
            <person name="Ro D.K."/>
            <person name="Shang Y."/>
            <person name="Huang S."/>
            <person name="Yan J."/>
        </authorList>
    </citation>
    <scope>NUCLEOTIDE SEQUENCE [LARGE SCALE GENOMIC DNA]</scope>
    <source>
        <strain evidence="1">Ta-2019</strain>
    </source>
</reference>
<comment type="caution">
    <text evidence="1">The sequence shown here is derived from an EMBL/GenBank/DDBJ whole genome shotgun (WGS) entry which is preliminary data.</text>
</comment>
<dbReference type="EMBL" id="JAHRHJ020003813">
    <property type="protein sequence ID" value="KAH9289363.1"/>
    <property type="molecule type" value="Genomic_DNA"/>
</dbReference>
<dbReference type="Proteomes" id="UP000824469">
    <property type="component" value="Unassembled WGS sequence"/>
</dbReference>
<dbReference type="OMA" id="SITSQWE"/>